<evidence type="ECO:0000313" key="7">
    <source>
        <dbReference type="Proteomes" id="UP000006304"/>
    </source>
</evidence>
<dbReference type="AlphaFoldDB" id="K0FA98"/>
<keyword evidence="3" id="KW-0067">ATP-binding</keyword>
<dbReference type="Gene3D" id="2.40.100.10">
    <property type="entry name" value="Cyclophilin-like"/>
    <property type="match status" value="1"/>
</dbReference>
<evidence type="ECO:0000256" key="2">
    <source>
        <dbReference type="ARBA" id="ARBA00022801"/>
    </source>
</evidence>
<dbReference type="KEGG" id="nbr:O3I_042050"/>
<evidence type="ECO:0000313" key="6">
    <source>
        <dbReference type="EMBL" id="AFU06355.1"/>
    </source>
</evidence>
<dbReference type="HOGENOM" id="CLU_020207_0_1_11"/>
<dbReference type="SUPFAM" id="SSF50891">
    <property type="entry name" value="Cyclophilin-like"/>
    <property type="match status" value="1"/>
</dbReference>
<dbReference type="InterPro" id="IPR010016">
    <property type="entry name" value="PxpB"/>
</dbReference>
<sequence length="234" mass="24920">MNRTSATDPVAADPRIRAAGDRALLVLLSHRTEVVELVEALRHHPLAGVQDVLPAAETVLVTLLSPAHAAAVRHALDSLLSALQQPGPGQDSRDVSRGTLAHNSSPDEPLVVPVRYDGADLAEVARLLRLTEAEVVAAHTGTIWQCAFIGFAPGFGYLASDDARLSVPRRARARTTIPAGAVALAGGYSAVYPRSTPGGWQLIGTTELRMWDLDREPPALIRVGDRVRFVDVDG</sequence>
<keyword evidence="1" id="KW-0547">Nucleotide-binding</keyword>
<keyword evidence="2" id="KW-0378">Hydrolase</keyword>
<dbReference type="GO" id="GO:0016787">
    <property type="term" value="F:hydrolase activity"/>
    <property type="evidence" value="ECO:0007669"/>
    <property type="project" value="UniProtKB-KW"/>
</dbReference>
<dbReference type="Proteomes" id="UP000006304">
    <property type="component" value="Chromosome"/>
</dbReference>
<dbReference type="SMART" id="SM00796">
    <property type="entry name" value="AHS1"/>
    <property type="match status" value="1"/>
</dbReference>
<feature type="region of interest" description="Disordered" evidence="4">
    <location>
        <begin position="83"/>
        <end position="106"/>
    </location>
</feature>
<dbReference type="InterPro" id="IPR029000">
    <property type="entry name" value="Cyclophilin-like_dom_sf"/>
</dbReference>
<dbReference type="RefSeq" id="WP_014989202.1">
    <property type="nucleotide sequence ID" value="NC_018681.1"/>
</dbReference>
<dbReference type="Pfam" id="PF02682">
    <property type="entry name" value="CT_C_D"/>
    <property type="match status" value="1"/>
</dbReference>
<evidence type="ECO:0000259" key="5">
    <source>
        <dbReference type="SMART" id="SM00796"/>
    </source>
</evidence>
<name>K0FA98_NOCB7</name>
<dbReference type="Gene3D" id="3.30.1360.40">
    <property type="match status" value="1"/>
</dbReference>
<dbReference type="EMBL" id="CP003876">
    <property type="protein sequence ID" value="AFU06355.1"/>
    <property type="molecule type" value="Genomic_DNA"/>
</dbReference>
<proteinExistence type="predicted"/>
<dbReference type="SUPFAM" id="SSF160467">
    <property type="entry name" value="PH0987 N-terminal domain-like"/>
    <property type="match status" value="1"/>
</dbReference>
<dbReference type="PANTHER" id="PTHR34698">
    <property type="entry name" value="5-OXOPROLINASE SUBUNIT B"/>
    <property type="match status" value="1"/>
</dbReference>
<dbReference type="GO" id="GO:0005524">
    <property type="term" value="F:ATP binding"/>
    <property type="evidence" value="ECO:0007669"/>
    <property type="project" value="UniProtKB-KW"/>
</dbReference>
<dbReference type="PANTHER" id="PTHR34698:SF2">
    <property type="entry name" value="5-OXOPROLINASE SUBUNIT B"/>
    <property type="match status" value="1"/>
</dbReference>
<feature type="domain" description="Carboxyltransferase" evidence="5">
    <location>
        <begin position="14"/>
        <end position="221"/>
    </location>
</feature>
<evidence type="ECO:0000256" key="3">
    <source>
        <dbReference type="ARBA" id="ARBA00022840"/>
    </source>
</evidence>
<protein>
    <recommendedName>
        <fullName evidence="5">Carboxyltransferase domain-containing protein</fullName>
    </recommendedName>
</protein>
<dbReference type="InterPro" id="IPR003833">
    <property type="entry name" value="CT_C_D"/>
</dbReference>
<evidence type="ECO:0000256" key="1">
    <source>
        <dbReference type="ARBA" id="ARBA00022741"/>
    </source>
</evidence>
<dbReference type="STRING" id="1133849.O3I_042050"/>
<evidence type="ECO:0000256" key="4">
    <source>
        <dbReference type="SAM" id="MobiDB-lite"/>
    </source>
</evidence>
<organism evidence="6 7">
    <name type="scientific">Nocardia brasiliensis (strain ATCC 700358 / HUJEG-1)</name>
    <dbReference type="NCBI Taxonomy" id="1133849"/>
    <lineage>
        <taxon>Bacteria</taxon>
        <taxon>Bacillati</taxon>
        <taxon>Actinomycetota</taxon>
        <taxon>Actinomycetes</taxon>
        <taxon>Mycobacteriales</taxon>
        <taxon>Nocardiaceae</taxon>
        <taxon>Nocardia</taxon>
    </lineage>
</organism>
<keyword evidence="7" id="KW-1185">Reference proteome</keyword>
<dbReference type="eggNOG" id="COG2049">
    <property type="taxonomic scope" value="Bacteria"/>
</dbReference>
<gene>
    <name evidence="6" type="ORF">O3I_042050</name>
</gene>
<accession>K0FA98</accession>
<reference evidence="6 7" key="1">
    <citation type="journal article" date="2012" name="J. Bacteriol.">
        <title>Complete genome sequence of Nocardia brasiliensis HUJEG-1.</title>
        <authorList>
            <person name="Vera-Cabrera L."/>
            <person name="Ortiz-Lopez R."/>
            <person name="Elizondo-Gonzalez R."/>
            <person name="Perez-Maya A.A."/>
            <person name="Ocampo-Candiani J."/>
        </authorList>
    </citation>
    <scope>NUCLEOTIDE SEQUENCE [LARGE SCALE GENOMIC DNA]</scope>
    <source>
        <strain evidence="7">ATCC 700358</strain>
    </source>
</reference>